<keyword evidence="3" id="KW-1185">Reference proteome</keyword>
<protein>
    <submittedName>
        <fullName evidence="2">Uncharacterized protein</fullName>
    </submittedName>
</protein>
<comment type="caution">
    <text evidence="2">The sequence shown here is derived from an EMBL/GenBank/DDBJ whole genome shotgun (WGS) entry which is preliminary data.</text>
</comment>
<gene>
    <name evidence="2" type="ORF">LPC04_15110</name>
</gene>
<dbReference type="EMBL" id="JAJLJH010000003">
    <property type="protein sequence ID" value="MCK9687040.1"/>
    <property type="molecule type" value="Genomic_DNA"/>
</dbReference>
<name>A0A9X1YLE3_9BURK</name>
<keyword evidence="1" id="KW-0472">Membrane</keyword>
<evidence type="ECO:0000313" key="3">
    <source>
        <dbReference type="Proteomes" id="UP001139353"/>
    </source>
</evidence>
<keyword evidence="1" id="KW-1133">Transmembrane helix</keyword>
<dbReference type="RefSeq" id="WP_275683075.1">
    <property type="nucleotide sequence ID" value="NZ_JAJLJH010000003.1"/>
</dbReference>
<organism evidence="2 3">
    <name type="scientific">Scleromatobacter humisilvae</name>
    <dbReference type="NCBI Taxonomy" id="2897159"/>
    <lineage>
        <taxon>Bacteria</taxon>
        <taxon>Pseudomonadati</taxon>
        <taxon>Pseudomonadota</taxon>
        <taxon>Betaproteobacteria</taxon>
        <taxon>Burkholderiales</taxon>
        <taxon>Sphaerotilaceae</taxon>
        <taxon>Scleromatobacter</taxon>
    </lineage>
</organism>
<sequence length="212" mass="22119">MAEAPEIAKKHARTHGATGLVPDCRLMLSFARKNGFVLPLPLLREIGWLDSVLKALEMDPISQVAPALVWPIEVAGAAPLYTIHDPHPDHSAPQATGLTPEEVILDIHAKLSLLIAPTTALSLQTSEPPAGKRHIFGGMPPLVQAVIGVAFVSAVCFVISASQIAGKGERWKARRAAEKAAESQASAAFIEAAAAAASVPRAAQPASQGASK</sequence>
<keyword evidence="1" id="KW-0812">Transmembrane</keyword>
<evidence type="ECO:0000313" key="2">
    <source>
        <dbReference type="EMBL" id="MCK9687040.1"/>
    </source>
</evidence>
<feature type="transmembrane region" description="Helical" evidence="1">
    <location>
        <begin position="142"/>
        <end position="165"/>
    </location>
</feature>
<accession>A0A9X1YLE3</accession>
<evidence type="ECO:0000256" key="1">
    <source>
        <dbReference type="SAM" id="Phobius"/>
    </source>
</evidence>
<proteinExistence type="predicted"/>
<dbReference type="AlphaFoldDB" id="A0A9X1YLE3"/>
<dbReference type="Proteomes" id="UP001139353">
    <property type="component" value="Unassembled WGS sequence"/>
</dbReference>
<reference evidence="2" key="1">
    <citation type="submission" date="2021-11" db="EMBL/GenBank/DDBJ databases">
        <title>BS-T2-15 a new species belonging to the Comamonadaceae family isolated from the soil of a French oak forest.</title>
        <authorList>
            <person name="Mieszkin S."/>
            <person name="Alain K."/>
        </authorList>
    </citation>
    <scope>NUCLEOTIDE SEQUENCE</scope>
    <source>
        <strain evidence="2">BS-T2-15</strain>
    </source>
</reference>